<sequence length="1321" mass="146052">MESSEKLIPLLRRPESSGIDAIDAECFSFTKPALHKPFSLRNVSKQTHVTQPAIENPESAKEAANRETGPDRQQLQRDPAGKEAMPHSGTPPSQHLLQRSARRLSTAANSGKESGSCSVTGNPNQSPTQQQAGGLDAQLNERTTADMPRGISGPAARISDPSQDVVDDTEKASEAGPALPKSPPRQKPRREKQGVFEKPSSRVPLRPIRCQPQASKRNNTSEKGASVIAHAPVDGKKNNVQLSEDDLFGLLIARVKQREESEQAATLIQQQMQKNNEILKEENLSLQDQLKTCQGQLAKTSSESRSQRAQIDKWKTKLGVLQGVLNEVGREYGRVQEQARELKEASVSLGREKDEIQSSLDKIRLQLSERLEGQRNKLSNSEETVARLREALDHSKEREDLIKTQLSNEKKRIITLETYIQNESQSQARYMALVRNDQRKMSEKLNSACELYATSCVKSQENILSKLGPALENCVGSVEGLKEQFSTERVDSQSLTSSVGEAAARFNSLAAQVSSDVDRSTEMNKHVFQALQDALQAIETNLGPNSSIFTQLANSESCYGNLQRQLQVVEPTLSSLGASVKAVESTETELMRGLEMFGQKLSEAQIPAGNPTLEMEISNKFAENTQLQLRLQETSFEIETLRKQLAKTSSENQHLQDVLTETATNEQTFKSKNARLEIEKTALRGELQMLEQRLREELRNDSIKLQNQMTTKFEEQIRELEAEKSGLKRDCDRLQAQVTSIRSSLAETETAADNQRREKDLELQETRKAVTKLTDTCATYATTAKDNEIQLQLLKSSTSALQVENDKLGAQYEQTKERIIELEESLALKTESEISKAKVAQEAEERAKVLEREMAQAKEELALMNEKFTILKARSSALEKVGEESDGEIVSLLRRAQEAESWQATIRAGFAKVIEVHSDEPFEQTWQKLEKILQSSLVQCGATRDGFHPEPQAMGDTDPTGNSNQRLNPGEGKQGDIFKVGDLNQDGKLAEPTQMDQPMSLKVDGPSKSMLKRGDCVDSLPKFPAGFGNIVPFSSVHDVHDRLSREDSLSLFNDPAELEMLFMSTPDLQGGSTPGEALKKAQETRTLPGQSLTRSRDTMETSAALERQHVGTVGTIDSASERPQSEIEKPDESAKTEPRNTKHKVVSFEGTQVVTQTEVGRARRMSDTNDNSSGRGSETKEAKKTQKRTYSRLRQSVTQEETSIEATTDVQAANQSMAGTESANNEHASNVNPRPSKRLRNAGKGLERRLSPKGLASGSSRSNAADKGSTTRGRGRRRTRGMMSDTSMEEPANDRKGTDMTSASAKTLAEHVNAKGTTSFK</sequence>
<feature type="region of interest" description="Disordered" evidence="2">
    <location>
        <begin position="1068"/>
        <end position="1321"/>
    </location>
</feature>
<keyword evidence="4" id="KW-1185">Reference proteome</keyword>
<keyword evidence="1" id="KW-0175">Coiled coil</keyword>
<dbReference type="EMBL" id="JAPQKL010000005">
    <property type="protein sequence ID" value="KAJ5129452.1"/>
    <property type="molecule type" value="Genomic_DNA"/>
</dbReference>
<feature type="compositionally biased region" description="Polar residues" evidence="2">
    <location>
        <begin position="212"/>
        <end position="223"/>
    </location>
</feature>
<organism evidence="3 4">
    <name type="scientific">Penicillium bovifimosum</name>
    <dbReference type="NCBI Taxonomy" id="126998"/>
    <lineage>
        <taxon>Eukaryota</taxon>
        <taxon>Fungi</taxon>
        <taxon>Dikarya</taxon>
        <taxon>Ascomycota</taxon>
        <taxon>Pezizomycotina</taxon>
        <taxon>Eurotiomycetes</taxon>
        <taxon>Eurotiomycetidae</taxon>
        <taxon>Eurotiales</taxon>
        <taxon>Aspergillaceae</taxon>
        <taxon>Penicillium</taxon>
    </lineage>
</organism>
<feature type="compositionally biased region" description="Polar residues" evidence="2">
    <location>
        <begin position="1192"/>
        <end position="1233"/>
    </location>
</feature>
<feature type="coiled-coil region" evidence="1">
    <location>
        <begin position="269"/>
        <end position="296"/>
    </location>
</feature>
<feature type="compositionally biased region" description="Basic and acidic residues" evidence="2">
    <location>
        <begin position="1119"/>
        <end position="1140"/>
    </location>
</feature>
<accession>A0A9W9L089</accession>
<proteinExistence type="predicted"/>
<name>A0A9W9L089_9EURO</name>
<feature type="coiled-coil region" evidence="1">
    <location>
        <begin position="325"/>
        <end position="398"/>
    </location>
</feature>
<comment type="caution">
    <text evidence="3">The sequence shown here is derived from an EMBL/GenBank/DDBJ whole genome shotgun (WGS) entry which is preliminary data.</text>
</comment>
<feature type="region of interest" description="Disordered" evidence="2">
    <location>
        <begin position="945"/>
        <end position="979"/>
    </location>
</feature>
<evidence type="ECO:0000256" key="2">
    <source>
        <dbReference type="SAM" id="MobiDB-lite"/>
    </source>
</evidence>
<dbReference type="OrthoDB" id="4201669at2759"/>
<feature type="compositionally biased region" description="Polar residues" evidence="2">
    <location>
        <begin position="41"/>
        <end position="50"/>
    </location>
</feature>
<dbReference type="RefSeq" id="XP_056519831.1">
    <property type="nucleotide sequence ID" value="XM_056666235.1"/>
</dbReference>
<reference evidence="3" key="1">
    <citation type="submission" date="2022-11" db="EMBL/GenBank/DDBJ databases">
        <authorList>
            <person name="Petersen C."/>
        </authorList>
    </citation>
    <scope>NUCLEOTIDE SEQUENCE</scope>
    <source>
        <strain evidence="3">IBT 22155</strain>
    </source>
</reference>
<reference evidence="3" key="2">
    <citation type="journal article" date="2023" name="IMA Fungus">
        <title>Comparative genomic study of the Penicillium genus elucidates a diverse pangenome and 15 lateral gene transfer events.</title>
        <authorList>
            <person name="Petersen C."/>
            <person name="Sorensen T."/>
            <person name="Nielsen M.R."/>
            <person name="Sondergaard T.E."/>
            <person name="Sorensen J.L."/>
            <person name="Fitzpatrick D.A."/>
            <person name="Frisvad J.C."/>
            <person name="Nielsen K.L."/>
        </authorList>
    </citation>
    <scope>NUCLEOTIDE SEQUENCE</scope>
    <source>
        <strain evidence="3">IBT 22155</strain>
    </source>
</reference>
<feature type="coiled-coil region" evidence="1">
    <location>
        <begin position="624"/>
        <end position="765"/>
    </location>
</feature>
<protein>
    <submittedName>
        <fullName evidence="3">Uncharacterized protein</fullName>
    </submittedName>
</protein>
<evidence type="ECO:0000313" key="3">
    <source>
        <dbReference type="EMBL" id="KAJ5129452.1"/>
    </source>
</evidence>
<feature type="region of interest" description="Disordered" evidence="2">
    <location>
        <begin position="35"/>
        <end position="224"/>
    </location>
</feature>
<evidence type="ECO:0000256" key="1">
    <source>
        <dbReference type="SAM" id="Coils"/>
    </source>
</evidence>
<feature type="compositionally biased region" description="Polar residues" evidence="2">
    <location>
        <begin position="106"/>
        <end position="132"/>
    </location>
</feature>
<feature type="compositionally biased region" description="Polar residues" evidence="2">
    <location>
        <begin position="1149"/>
        <end position="1158"/>
    </location>
</feature>
<evidence type="ECO:0000313" key="4">
    <source>
        <dbReference type="Proteomes" id="UP001149079"/>
    </source>
</evidence>
<feature type="coiled-coil region" evidence="1">
    <location>
        <begin position="805"/>
        <end position="874"/>
    </location>
</feature>
<dbReference type="GeneID" id="81405405"/>
<gene>
    <name evidence="3" type="ORF">N7515_005491</name>
</gene>
<feature type="compositionally biased region" description="Polar residues" evidence="2">
    <location>
        <begin position="1084"/>
        <end position="1093"/>
    </location>
</feature>
<dbReference type="Proteomes" id="UP001149079">
    <property type="component" value="Unassembled WGS sequence"/>
</dbReference>
<feature type="compositionally biased region" description="Basic and acidic residues" evidence="2">
    <location>
        <begin position="58"/>
        <end position="70"/>
    </location>
</feature>